<evidence type="ECO:0000256" key="1">
    <source>
        <dbReference type="ARBA" id="ARBA00004123"/>
    </source>
</evidence>
<dbReference type="Gene3D" id="3.30.730.10">
    <property type="entry name" value="AP2/ERF domain"/>
    <property type="match status" value="1"/>
</dbReference>
<evidence type="ECO:0000256" key="5">
    <source>
        <dbReference type="ARBA" id="ARBA00023159"/>
    </source>
</evidence>
<dbReference type="AlphaFoldDB" id="A0AAV5DZG3"/>
<comment type="subcellular location">
    <subcellularLocation>
        <location evidence="1">Nucleus</location>
    </subcellularLocation>
</comment>
<keyword evidence="7" id="KW-0539">Nucleus</keyword>
<dbReference type="GO" id="GO:0003700">
    <property type="term" value="F:DNA-binding transcription factor activity"/>
    <property type="evidence" value="ECO:0007669"/>
    <property type="project" value="InterPro"/>
</dbReference>
<dbReference type="GO" id="GO:0003677">
    <property type="term" value="F:DNA binding"/>
    <property type="evidence" value="ECO:0007669"/>
    <property type="project" value="UniProtKB-KW"/>
</dbReference>
<dbReference type="GO" id="GO:0005634">
    <property type="term" value="C:nucleus"/>
    <property type="evidence" value="ECO:0007669"/>
    <property type="project" value="UniProtKB-SubCell"/>
</dbReference>
<evidence type="ECO:0000256" key="8">
    <source>
        <dbReference type="ARBA" id="ARBA00024343"/>
    </source>
</evidence>
<evidence type="ECO:0000256" key="3">
    <source>
        <dbReference type="ARBA" id="ARBA00023016"/>
    </source>
</evidence>
<feature type="region of interest" description="Disordered" evidence="9">
    <location>
        <begin position="149"/>
        <end position="181"/>
    </location>
</feature>
<evidence type="ECO:0000313" key="12">
    <source>
        <dbReference type="Proteomes" id="UP001054889"/>
    </source>
</evidence>
<feature type="compositionally biased region" description="Low complexity" evidence="9">
    <location>
        <begin position="1"/>
        <end position="14"/>
    </location>
</feature>
<keyword evidence="3" id="KW-0346">Stress response</keyword>
<dbReference type="Pfam" id="PF00847">
    <property type="entry name" value="AP2"/>
    <property type="match status" value="1"/>
</dbReference>
<keyword evidence="5" id="KW-0010">Activator</keyword>
<reference evidence="11" key="2">
    <citation type="submission" date="2021-12" db="EMBL/GenBank/DDBJ databases">
        <title>Resequencing data analysis of finger millet.</title>
        <authorList>
            <person name="Hatakeyama M."/>
            <person name="Aluri S."/>
            <person name="Balachadran M.T."/>
            <person name="Sivarajan S.R."/>
            <person name="Poveda L."/>
            <person name="Shimizu-Inatsugi R."/>
            <person name="Schlapbach R."/>
            <person name="Sreeman S.M."/>
            <person name="Shimizu K.K."/>
        </authorList>
    </citation>
    <scope>NUCLEOTIDE SEQUENCE</scope>
</reference>
<proteinExistence type="inferred from homology"/>
<evidence type="ECO:0000256" key="9">
    <source>
        <dbReference type="SAM" id="MobiDB-lite"/>
    </source>
</evidence>
<evidence type="ECO:0000256" key="7">
    <source>
        <dbReference type="ARBA" id="ARBA00023242"/>
    </source>
</evidence>
<sequence>MSSSSTLSSSSSSSPPQLVVPAKKRPAGRTKFHETRHPVYRGVRRRGRAGRWRWVCEVRVPGMRACRLWLGTFESPEAAARAHDAAMLALRGSAAAACSLNFADSGWLLDVPPPAALRSAADVQRAVAAALEGFLRRRTPTPTPIAAEDAMSAMSEPATEDRDVATETEASSSASANDDFKEAASPFEQDVVCDMGWGLYYASLAEALLIEPPAPSDASSCCEDGDDDCDVSGLPLWSY</sequence>
<dbReference type="PROSITE" id="PS51032">
    <property type="entry name" value="AP2_ERF"/>
    <property type="match status" value="1"/>
</dbReference>
<comment type="caution">
    <text evidence="11">The sequence shown here is derived from an EMBL/GenBank/DDBJ whole genome shotgun (WGS) entry which is preliminary data.</text>
</comment>
<dbReference type="InterPro" id="IPR045277">
    <property type="entry name" value="DRE1A-I"/>
</dbReference>
<dbReference type="InterPro" id="IPR001471">
    <property type="entry name" value="AP2/ERF_dom"/>
</dbReference>
<dbReference type="InterPro" id="IPR036955">
    <property type="entry name" value="AP2/ERF_dom_sf"/>
</dbReference>
<evidence type="ECO:0000256" key="2">
    <source>
        <dbReference type="ARBA" id="ARBA00023015"/>
    </source>
</evidence>
<accession>A0AAV5DZG3</accession>
<dbReference type="Proteomes" id="UP001054889">
    <property type="component" value="Unassembled WGS sequence"/>
</dbReference>
<keyword evidence="12" id="KW-1185">Reference proteome</keyword>
<evidence type="ECO:0000256" key="4">
    <source>
        <dbReference type="ARBA" id="ARBA00023125"/>
    </source>
</evidence>
<keyword evidence="2" id="KW-0805">Transcription regulation</keyword>
<organism evidence="11 12">
    <name type="scientific">Eleusine coracana subsp. coracana</name>
    <dbReference type="NCBI Taxonomy" id="191504"/>
    <lineage>
        <taxon>Eukaryota</taxon>
        <taxon>Viridiplantae</taxon>
        <taxon>Streptophyta</taxon>
        <taxon>Embryophyta</taxon>
        <taxon>Tracheophyta</taxon>
        <taxon>Spermatophyta</taxon>
        <taxon>Magnoliopsida</taxon>
        <taxon>Liliopsida</taxon>
        <taxon>Poales</taxon>
        <taxon>Poaceae</taxon>
        <taxon>PACMAD clade</taxon>
        <taxon>Chloridoideae</taxon>
        <taxon>Cynodonteae</taxon>
        <taxon>Eleusininae</taxon>
        <taxon>Eleusine</taxon>
    </lineage>
</organism>
<dbReference type="SMART" id="SM00380">
    <property type="entry name" value="AP2"/>
    <property type="match status" value="1"/>
</dbReference>
<keyword evidence="4" id="KW-0238">DNA-binding</keyword>
<evidence type="ECO:0000256" key="6">
    <source>
        <dbReference type="ARBA" id="ARBA00023163"/>
    </source>
</evidence>
<feature type="region of interest" description="Disordered" evidence="9">
    <location>
        <begin position="1"/>
        <end position="32"/>
    </location>
</feature>
<dbReference type="PANTHER" id="PTHR31839">
    <property type="entry name" value="DEHYDRATION-RESPONSIVE ELEMENT-BINDING PROTEIN 1D"/>
    <property type="match status" value="1"/>
</dbReference>
<keyword evidence="6" id="KW-0804">Transcription</keyword>
<name>A0AAV5DZG3_ELECO</name>
<reference evidence="11" key="1">
    <citation type="journal article" date="2018" name="DNA Res.">
        <title>Multiple hybrid de novo genome assembly of finger millet, an orphan allotetraploid crop.</title>
        <authorList>
            <person name="Hatakeyama M."/>
            <person name="Aluri S."/>
            <person name="Balachadran M.T."/>
            <person name="Sivarajan S.R."/>
            <person name="Patrignani A."/>
            <person name="Gruter S."/>
            <person name="Poveda L."/>
            <person name="Shimizu-Inatsugi R."/>
            <person name="Baeten J."/>
            <person name="Francoijs K.J."/>
            <person name="Nataraja K.N."/>
            <person name="Reddy Y.A.N."/>
            <person name="Phadnis S."/>
            <person name="Ravikumar R.L."/>
            <person name="Schlapbach R."/>
            <person name="Sreeman S.M."/>
            <person name="Shimizu K.K."/>
        </authorList>
    </citation>
    <scope>NUCLEOTIDE SEQUENCE</scope>
</reference>
<protein>
    <recommendedName>
        <fullName evidence="10">AP2/ERF domain-containing protein</fullName>
    </recommendedName>
</protein>
<dbReference type="EMBL" id="BQKI01000072">
    <property type="protein sequence ID" value="GJN15544.1"/>
    <property type="molecule type" value="Genomic_DNA"/>
</dbReference>
<evidence type="ECO:0000259" key="10">
    <source>
        <dbReference type="PROSITE" id="PS51032"/>
    </source>
</evidence>
<feature type="domain" description="AP2/ERF" evidence="10">
    <location>
        <begin position="39"/>
        <end position="103"/>
    </location>
</feature>
<comment type="similarity">
    <text evidence="8">Belongs to the AP2/ERF transcription factor family. ERF subfamily.</text>
</comment>
<dbReference type="SUPFAM" id="SSF54171">
    <property type="entry name" value="DNA-binding domain"/>
    <property type="match status" value="1"/>
</dbReference>
<dbReference type="InterPro" id="IPR016177">
    <property type="entry name" value="DNA-bd_dom_sf"/>
</dbReference>
<dbReference type="PANTHER" id="PTHR31839:SF10">
    <property type="entry name" value="DEHYDRATION-RESPONSIVE ELEMENT-BINDING PROTEIN 1A"/>
    <property type="match status" value="1"/>
</dbReference>
<evidence type="ECO:0000313" key="11">
    <source>
        <dbReference type="EMBL" id="GJN15544.1"/>
    </source>
</evidence>
<gene>
    <name evidence="11" type="primary">gb02465</name>
    <name evidence="11" type="ORF">PR202_gb02465</name>
</gene>
<feature type="compositionally biased region" description="Low complexity" evidence="9">
    <location>
        <begin position="167"/>
        <end position="176"/>
    </location>
</feature>